<protein>
    <submittedName>
        <fullName evidence="4">Uncharacterized protein</fullName>
    </submittedName>
</protein>
<dbReference type="AlphaFoldDB" id="A0A9N9TXG1"/>
<dbReference type="EMBL" id="OU900101">
    <property type="protein sequence ID" value="CAG9864711.1"/>
    <property type="molecule type" value="Genomic_DNA"/>
</dbReference>
<feature type="signal peptide" evidence="3">
    <location>
        <begin position="1"/>
        <end position="22"/>
    </location>
</feature>
<feature type="chain" id="PRO_5040144052" evidence="3">
    <location>
        <begin position="23"/>
        <end position="694"/>
    </location>
</feature>
<organism evidence="4 5">
    <name type="scientific">Phyllotreta striolata</name>
    <name type="common">Striped flea beetle</name>
    <name type="synonym">Crioceris striolata</name>
    <dbReference type="NCBI Taxonomy" id="444603"/>
    <lineage>
        <taxon>Eukaryota</taxon>
        <taxon>Metazoa</taxon>
        <taxon>Ecdysozoa</taxon>
        <taxon>Arthropoda</taxon>
        <taxon>Hexapoda</taxon>
        <taxon>Insecta</taxon>
        <taxon>Pterygota</taxon>
        <taxon>Neoptera</taxon>
        <taxon>Endopterygota</taxon>
        <taxon>Coleoptera</taxon>
        <taxon>Polyphaga</taxon>
        <taxon>Cucujiformia</taxon>
        <taxon>Chrysomeloidea</taxon>
        <taxon>Chrysomelidae</taxon>
        <taxon>Galerucinae</taxon>
        <taxon>Alticini</taxon>
        <taxon>Phyllotreta</taxon>
    </lineage>
</organism>
<dbReference type="OrthoDB" id="6624682at2759"/>
<keyword evidence="2" id="KW-0472">Membrane</keyword>
<dbReference type="Proteomes" id="UP001153712">
    <property type="component" value="Chromosome 8"/>
</dbReference>
<keyword evidence="3" id="KW-0732">Signal</keyword>
<feature type="compositionally biased region" description="Basic and acidic residues" evidence="1">
    <location>
        <begin position="571"/>
        <end position="582"/>
    </location>
</feature>
<evidence type="ECO:0000256" key="3">
    <source>
        <dbReference type="SAM" id="SignalP"/>
    </source>
</evidence>
<accession>A0A9N9TXG1</accession>
<keyword evidence="5" id="KW-1185">Reference proteome</keyword>
<feature type="region of interest" description="Disordered" evidence="1">
    <location>
        <begin position="567"/>
        <end position="635"/>
    </location>
</feature>
<feature type="region of interest" description="Disordered" evidence="1">
    <location>
        <begin position="424"/>
        <end position="446"/>
    </location>
</feature>
<keyword evidence="2" id="KW-1133">Transmembrane helix</keyword>
<dbReference type="Pfam" id="PF12877">
    <property type="entry name" value="KIAA1549"/>
    <property type="match status" value="1"/>
</dbReference>
<sequence>MGTVGRWAMVAIGWLLLGNVRAEELDFSTVDVRKLATRTYGTELFLLENDYREGTYKFEDFFWTGSGDGGEDEQNFPSEENPSTVYKTKTVVTTVFLESSHTVNETGKNGSKCSIDCNTVPSVPDGEIKPSPTFSNDSIDGDDFFDADRQFWLLTVLKSDGKDPVVVDIKNSLAKLYKTAFQRQQDKHLGITSSSRESSRGKRDIEDKQVNVYIHRVNKSKLNGDENIEVVYHVSVDGKPVSAIVAAKDMSLVSDDEVRKELGFPFSVKAEPYLKPSEPQSLSSAKNTWLFIGVSIVAFLIFLLILAFILGCTKKKKVGTPTGMGVENRQSVFERGAGHDNKAFSRDTARRDSPTYVKYEGTSTLPRTVGRPASSISSVSTSSGSLDISPLMVVKKHPPKKPPRPRAALNRTVPVEVQRLPPEIFDSDSSRKESPDTACEGNIASPGSYLSMPSVRSFPRGSIPEPLSKVLEPVSVHHLDLPDDEMRNDVNRREIYKRLGLVRHGSLGAGEDPGVLGPVVWSIHKNRMQHGVSVDEGINDINVPTNLTKMRKRFHDLLDDTFSLFGSRRTSPVEDTRPDPRHVQPHVKSRSAIDRSSDNLRAPTPKPRPRTTDLRKVEQPPGNAPRGAWSSTAPSPLVRPLSAGVINPYPRVNVDQVLAEGAFRPNDPAVTLIATIKSEIEKISLPGSTAELNN</sequence>
<evidence type="ECO:0000256" key="2">
    <source>
        <dbReference type="SAM" id="Phobius"/>
    </source>
</evidence>
<feature type="compositionally biased region" description="Low complexity" evidence="1">
    <location>
        <begin position="374"/>
        <end position="389"/>
    </location>
</feature>
<keyword evidence="2" id="KW-0812">Transmembrane</keyword>
<feature type="compositionally biased region" description="Basic residues" evidence="1">
    <location>
        <begin position="394"/>
        <end position="404"/>
    </location>
</feature>
<reference evidence="4" key="1">
    <citation type="submission" date="2022-01" db="EMBL/GenBank/DDBJ databases">
        <authorList>
            <person name="King R."/>
        </authorList>
    </citation>
    <scope>NUCLEOTIDE SEQUENCE</scope>
</reference>
<proteinExistence type="predicted"/>
<gene>
    <name evidence="4" type="ORF">PHYEVI_LOCUS10962</name>
</gene>
<feature type="transmembrane region" description="Helical" evidence="2">
    <location>
        <begin position="289"/>
        <end position="310"/>
    </location>
</feature>
<feature type="region of interest" description="Disordered" evidence="1">
    <location>
        <begin position="361"/>
        <end position="410"/>
    </location>
</feature>
<name>A0A9N9TXG1_PHYSR</name>
<dbReference type="InterPro" id="IPR024606">
    <property type="entry name" value="KIAA1549"/>
</dbReference>
<evidence type="ECO:0000256" key="1">
    <source>
        <dbReference type="SAM" id="MobiDB-lite"/>
    </source>
</evidence>
<evidence type="ECO:0000313" key="4">
    <source>
        <dbReference type="EMBL" id="CAG9864711.1"/>
    </source>
</evidence>
<evidence type="ECO:0000313" key="5">
    <source>
        <dbReference type="Proteomes" id="UP001153712"/>
    </source>
</evidence>